<proteinExistence type="inferred from homology"/>
<reference evidence="4" key="1">
    <citation type="journal article" date="2019" name="Int. J. Syst. Evol. Microbiol.">
        <title>The Global Catalogue of Microorganisms (GCM) 10K type strain sequencing project: providing services to taxonomists for standard genome sequencing and annotation.</title>
        <authorList>
            <consortium name="The Broad Institute Genomics Platform"/>
            <consortium name="The Broad Institute Genome Sequencing Center for Infectious Disease"/>
            <person name="Wu L."/>
            <person name="Ma J."/>
        </authorList>
    </citation>
    <scope>NUCLEOTIDE SEQUENCE [LARGE SCALE GENOMIC DNA]</scope>
    <source>
        <strain evidence="4">JCM 9377</strain>
    </source>
</reference>
<dbReference type="HAMAP" id="MF_00226_B">
    <property type="entry name" value="CinA_B"/>
    <property type="match status" value="1"/>
</dbReference>
<name>A0ABP6QKD0_9ACTN</name>
<evidence type="ECO:0000313" key="3">
    <source>
        <dbReference type="EMBL" id="GAA3237528.1"/>
    </source>
</evidence>
<gene>
    <name evidence="3" type="ORF">GCM10010468_72470</name>
</gene>
<dbReference type="SUPFAM" id="SSF142433">
    <property type="entry name" value="CinA-like"/>
    <property type="match status" value="1"/>
</dbReference>
<protein>
    <recommendedName>
        <fullName evidence="1">CinA-like protein</fullName>
    </recommendedName>
</protein>
<dbReference type="EMBL" id="BAAAUV010000033">
    <property type="protein sequence ID" value="GAA3237528.1"/>
    <property type="molecule type" value="Genomic_DNA"/>
</dbReference>
<dbReference type="Gene3D" id="3.90.950.20">
    <property type="entry name" value="CinA-like"/>
    <property type="match status" value="1"/>
</dbReference>
<evidence type="ECO:0000256" key="1">
    <source>
        <dbReference type="HAMAP-Rule" id="MF_00226"/>
    </source>
</evidence>
<dbReference type="NCBIfam" id="TIGR00199">
    <property type="entry name" value="PncC_domain"/>
    <property type="match status" value="1"/>
</dbReference>
<accession>A0ABP6QKD0</accession>
<dbReference type="InterPro" id="IPR041424">
    <property type="entry name" value="CinA_KH"/>
</dbReference>
<evidence type="ECO:0000313" key="4">
    <source>
        <dbReference type="Proteomes" id="UP001501237"/>
    </source>
</evidence>
<dbReference type="InterPro" id="IPR036425">
    <property type="entry name" value="MoaB/Mog-like_dom_sf"/>
</dbReference>
<dbReference type="Pfam" id="PF18146">
    <property type="entry name" value="CinA_KH"/>
    <property type="match status" value="1"/>
</dbReference>
<dbReference type="CDD" id="cd00885">
    <property type="entry name" value="cinA"/>
    <property type="match status" value="1"/>
</dbReference>
<dbReference type="Pfam" id="PF00994">
    <property type="entry name" value="MoCF_biosynth"/>
    <property type="match status" value="1"/>
</dbReference>
<dbReference type="PANTHER" id="PTHR13939:SF0">
    <property type="entry name" value="NMN AMIDOHYDROLASE-LIKE PROTEIN YFAY"/>
    <property type="match status" value="1"/>
</dbReference>
<dbReference type="NCBIfam" id="TIGR00200">
    <property type="entry name" value="cinA_nterm"/>
    <property type="match status" value="1"/>
</dbReference>
<dbReference type="Gene3D" id="3.30.70.2860">
    <property type="match status" value="1"/>
</dbReference>
<dbReference type="InterPro" id="IPR008135">
    <property type="entry name" value="Competence-induced_CinA"/>
</dbReference>
<dbReference type="InterPro" id="IPR008136">
    <property type="entry name" value="CinA_C"/>
</dbReference>
<evidence type="ECO:0000259" key="2">
    <source>
        <dbReference type="SMART" id="SM00852"/>
    </source>
</evidence>
<organism evidence="3 4">
    <name type="scientific">Actinocorallia longicatena</name>
    <dbReference type="NCBI Taxonomy" id="111803"/>
    <lineage>
        <taxon>Bacteria</taxon>
        <taxon>Bacillati</taxon>
        <taxon>Actinomycetota</taxon>
        <taxon>Actinomycetes</taxon>
        <taxon>Streptosporangiales</taxon>
        <taxon>Thermomonosporaceae</taxon>
        <taxon>Actinocorallia</taxon>
    </lineage>
</organism>
<comment type="caution">
    <text evidence="3">The sequence shown here is derived from an EMBL/GenBank/DDBJ whole genome shotgun (WGS) entry which is preliminary data.</text>
</comment>
<dbReference type="SMART" id="SM00852">
    <property type="entry name" value="MoCF_biosynth"/>
    <property type="match status" value="1"/>
</dbReference>
<dbReference type="SUPFAM" id="SSF53218">
    <property type="entry name" value="Molybdenum cofactor biosynthesis proteins"/>
    <property type="match status" value="1"/>
</dbReference>
<keyword evidence="4" id="KW-1185">Reference proteome</keyword>
<feature type="domain" description="MoaB/Mog" evidence="2">
    <location>
        <begin position="7"/>
        <end position="176"/>
    </location>
</feature>
<comment type="similarity">
    <text evidence="1">Belongs to the CinA family.</text>
</comment>
<dbReference type="InterPro" id="IPR001453">
    <property type="entry name" value="MoaB/Mog_dom"/>
</dbReference>
<dbReference type="PIRSF" id="PIRSF006728">
    <property type="entry name" value="CinA"/>
    <property type="match status" value="1"/>
</dbReference>
<dbReference type="InterPro" id="IPR036653">
    <property type="entry name" value="CinA-like_C"/>
</dbReference>
<dbReference type="Proteomes" id="UP001501237">
    <property type="component" value="Unassembled WGS sequence"/>
</dbReference>
<dbReference type="InterPro" id="IPR050101">
    <property type="entry name" value="CinA"/>
</dbReference>
<dbReference type="PANTHER" id="PTHR13939">
    <property type="entry name" value="NICOTINAMIDE-NUCLEOTIDE AMIDOHYDROLASE PNCC"/>
    <property type="match status" value="1"/>
</dbReference>
<sequence length="429" mass="44346">MAPVRVELVTVGDELLIGDIVNGNAAWMGQALTRIGVAVSRSVVVGDTPEAITGAVNDALAHADADAVIITGGLGPTYDDRTRDVLAEMAGVALERDPMIEKRLRERAERYGVPLRPMALRMAEVPAGAAVLDNPAGSAPGLRLVLGGRPVFALPGVPYEMQAIMTGSVLPELDSGASSAQLTLRTAGVWESVIASRLASVEAMEGVDLAYLPSPAEVKVRITASGEAVLAAAEERVRDLLGPTVFGIGDETLALAVNRLLIARGESVAVAESLTGGLLGAELTSTAGSSAAFRGGVTAYATELKGSLLGVPEALLEERGAVDPQVAVEMAAGVRERLGATYGLAVTGVAGPDPQDAKPVGTVHIGISGPSGNRSVTPVLPLPSDGGRARPLVRRMTVVHALDLLRHEILGVAMVRDWEEDQEDREGLT</sequence>
<dbReference type="Pfam" id="PF02464">
    <property type="entry name" value="CinA"/>
    <property type="match status" value="1"/>
</dbReference>
<dbReference type="Gene3D" id="3.40.980.10">
    <property type="entry name" value="MoaB/Mog-like domain"/>
    <property type="match status" value="1"/>
</dbReference>